<organism evidence="1 2">
    <name type="scientific">Oryza sativa subsp. japonica</name>
    <name type="common">Rice</name>
    <dbReference type="NCBI Taxonomy" id="39947"/>
    <lineage>
        <taxon>Eukaryota</taxon>
        <taxon>Viridiplantae</taxon>
        <taxon>Streptophyta</taxon>
        <taxon>Embryophyta</taxon>
        <taxon>Tracheophyta</taxon>
        <taxon>Spermatophyta</taxon>
        <taxon>Magnoliopsida</taxon>
        <taxon>Liliopsida</taxon>
        <taxon>Poales</taxon>
        <taxon>Poaceae</taxon>
        <taxon>BOP clade</taxon>
        <taxon>Oryzoideae</taxon>
        <taxon>Oryzeae</taxon>
        <taxon>Oryzinae</taxon>
        <taxon>Oryza</taxon>
        <taxon>Oryza sativa</taxon>
    </lineage>
</organism>
<accession>Q6L547</accession>
<evidence type="ECO:0000313" key="1">
    <source>
        <dbReference type="EMBL" id="AAT38034.1"/>
    </source>
</evidence>
<protein>
    <submittedName>
        <fullName evidence="1">Uncharacterized protein</fullName>
    </submittedName>
</protein>
<proteinExistence type="predicted"/>
<reference evidence="2" key="2">
    <citation type="journal article" date="2008" name="Nucleic Acids Res.">
        <title>The rice annotation project database (RAP-DB): 2008 update.</title>
        <authorList>
            <consortium name="The rice annotation project (RAP)"/>
        </authorList>
    </citation>
    <scope>GENOME REANNOTATION</scope>
    <source>
        <strain evidence="2">cv. Nipponbare</strain>
    </source>
</reference>
<evidence type="ECO:0000313" key="2">
    <source>
        <dbReference type="Proteomes" id="UP000000763"/>
    </source>
</evidence>
<name>Q6L547_ORYSJ</name>
<reference evidence="2" key="1">
    <citation type="journal article" date="2005" name="Nature">
        <title>The map-based sequence of the rice genome.</title>
        <authorList>
            <consortium name="International rice genome sequencing project (IRGSP)"/>
            <person name="Matsumoto T."/>
            <person name="Wu J."/>
            <person name="Kanamori H."/>
            <person name="Katayose Y."/>
            <person name="Fujisawa M."/>
            <person name="Namiki N."/>
            <person name="Mizuno H."/>
            <person name="Yamamoto K."/>
            <person name="Antonio B.A."/>
            <person name="Baba T."/>
            <person name="Sakata K."/>
            <person name="Nagamura Y."/>
            <person name="Aoki H."/>
            <person name="Arikawa K."/>
            <person name="Arita K."/>
            <person name="Bito T."/>
            <person name="Chiden Y."/>
            <person name="Fujitsuka N."/>
            <person name="Fukunaka R."/>
            <person name="Hamada M."/>
            <person name="Harada C."/>
            <person name="Hayashi A."/>
            <person name="Hijishita S."/>
            <person name="Honda M."/>
            <person name="Hosokawa S."/>
            <person name="Ichikawa Y."/>
            <person name="Idonuma A."/>
            <person name="Iijima M."/>
            <person name="Ikeda M."/>
            <person name="Ikeno M."/>
            <person name="Ito K."/>
            <person name="Ito S."/>
            <person name="Ito T."/>
            <person name="Ito Y."/>
            <person name="Ito Y."/>
            <person name="Iwabuchi A."/>
            <person name="Kamiya K."/>
            <person name="Karasawa W."/>
            <person name="Kurita K."/>
            <person name="Katagiri S."/>
            <person name="Kikuta A."/>
            <person name="Kobayashi H."/>
            <person name="Kobayashi N."/>
            <person name="Machita K."/>
            <person name="Maehara T."/>
            <person name="Masukawa M."/>
            <person name="Mizubayashi T."/>
            <person name="Mukai Y."/>
            <person name="Nagasaki H."/>
            <person name="Nagata Y."/>
            <person name="Naito S."/>
            <person name="Nakashima M."/>
            <person name="Nakama Y."/>
            <person name="Nakamichi Y."/>
            <person name="Nakamura M."/>
            <person name="Meguro A."/>
            <person name="Negishi M."/>
            <person name="Ohta I."/>
            <person name="Ohta T."/>
            <person name="Okamoto M."/>
            <person name="Ono N."/>
            <person name="Saji S."/>
            <person name="Sakaguchi M."/>
            <person name="Sakai K."/>
            <person name="Shibata M."/>
            <person name="Shimokawa T."/>
            <person name="Song J."/>
            <person name="Takazaki Y."/>
            <person name="Terasawa K."/>
            <person name="Tsugane M."/>
            <person name="Tsuji K."/>
            <person name="Ueda S."/>
            <person name="Waki K."/>
            <person name="Yamagata H."/>
            <person name="Yamamoto M."/>
            <person name="Yamamoto S."/>
            <person name="Yamane H."/>
            <person name="Yoshiki S."/>
            <person name="Yoshihara R."/>
            <person name="Yukawa K."/>
            <person name="Zhong H."/>
            <person name="Yano M."/>
            <person name="Yuan Q."/>
            <person name="Ouyang S."/>
            <person name="Liu J."/>
            <person name="Jones K.M."/>
            <person name="Gansberger K."/>
            <person name="Moffat K."/>
            <person name="Hill J."/>
            <person name="Bera J."/>
            <person name="Fadrosh D."/>
            <person name="Jin S."/>
            <person name="Johri S."/>
            <person name="Kim M."/>
            <person name="Overton L."/>
            <person name="Reardon M."/>
            <person name="Tsitrin T."/>
            <person name="Vuong H."/>
            <person name="Weaver B."/>
            <person name="Ciecko A."/>
            <person name="Tallon L."/>
            <person name="Jackson J."/>
            <person name="Pai G."/>
            <person name="Aken S.V."/>
            <person name="Utterback T."/>
            <person name="Reidmuller S."/>
            <person name="Feldblyum T."/>
            <person name="Hsiao J."/>
            <person name="Zismann V."/>
            <person name="Iobst S."/>
            <person name="de Vazeille A.R."/>
            <person name="Buell C.R."/>
            <person name="Ying K."/>
            <person name="Li Y."/>
            <person name="Lu T."/>
            <person name="Huang Y."/>
            <person name="Zhao Q."/>
            <person name="Feng Q."/>
            <person name="Zhang L."/>
            <person name="Zhu J."/>
            <person name="Weng Q."/>
            <person name="Mu J."/>
            <person name="Lu Y."/>
            <person name="Fan D."/>
            <person name="Liu Y."/>
            <person name="Guan J."/>
            <person name="Zhang Y."/>
            <person name="Yu S."/>
            <person name="Liu X."/>
            <person name="Zhang Y."/>
            <person name="Hong G."/>
            <person name="Han B."/>
            <person name="Choisne N."/>
            <person name="Demange N."/>
            <person name="Orjeda G."/>
            <person name="Samain S."/>
            <person name="Cattolico L."/>
            <person name="Pelletier E."/>
            <person name="Couloux A."/>
            <person name="Segurens B."/>
            <person name="Wincker P."/>
            <person name="D'Hont A."/>
            <person name="Scarpelli C."/>
            <person name="Weissenbach J."/>
            <person name="Salanoubat M."/>
            <person name="Quetier F."/>
            <person name="Yu Y."/>
            <person name="Kim H.R."/>
            <person name="Rambo T."/>
            <person name="Currie J."/>
            <person name="Collura K."/>
            <person name="Luo M."/>
            <person name="Yang T."/>
            <person name="Ammiraju J.S.S."/>
            <person name="Engler F."/>
            <person name="Soderlund C."/>
            <person name="Wing R.A."/>
            <person name="Palmer L.E."/>
            <person name="de la Bastide M."/>
            <person name="Spiegel L."/>
            <person name="Nascimento L."/>
            <person name="Zutavern T."/>
            <person name="O'Shaughnessy A."/>
            <person name="Dike S."/>
            <person name="Dedhia N."/>
            <person name="Preston R."/>
            <person name="Balija V."/>
            <person name="McCombie W.R."/>
            <person name="Chow T."/>
            <person name="Chen H."/>
            <person name="Chung M."/>
            <person name="Chen C."/>
            <person name="Shaw J."/>
            <person name="Wu H."/>
            <person name="Hsiao K."/>
            <person name="Chao Y."/>
            <person name="Chu M."/>
            <person name="Cheng C."/>
            <person name="Hour A."/>
            <person name="Lee P."/>
            <person name="Lin S."/>
            <person name="Lin Y."/>
            <person name="Liou J."/>
            <person name="Liu S."/>
            <person name="Hsing Y."/>
            <person name="Raghuvanshi S."/>
            <person name="Mohanty A."/>
            <person name="Bharti A.K."/>
            <person name="Gaur A."/>
            <person name="Gupta V."/>
            <person name="Kumar D."/>
            <person name="Ravi V."/>
            <person name="Vij S."/>
            <person name="Kapur A."/>
            <person name="Khurana P."/>
            <person name="Khurana P."/>
            <person name="Khurana J.P."/>
            <person name="Tyagi A.K."/>
            <person name="Gaikwad K."/>
            <person name="Singh A."/>
            <person name="Dalal V."/>
            <person name="Srivastava S."/>
            <person name="Dixit A."/>
            <person name="Pal A.K."/>
            <person name="Ghazi I.A."/>
            <person name="Yadav M."/>
            <person name="Pandit A."/>
            <person name="Bhargava A."/>
            <person name="Sureshbabu K."/>
            <person name="Batra K."/>
            <person name="Sharma T.R."/>
            <person name="Mohapatra T."/>
            <person name="Singh N.K."/>
            <person name="Messing J."/>
            <person name="Nelson A.B."/>
            <person name="Fuks G."/>
            <person name="Kavchok S."/>
            <person name="Keizer G."/>
            <person name="Linton E."/>
            <person name="Llaca V."/>
            <person name="Song R."/>
            <person name="Tanyolac B."/>
            <person name="Young S."/>
            <person name="Ho-Il K."/>
            <person name="Hahn J.H."/>
            <person name="Sangsakoo G."/>
            <person name="Vanavichit A."/>
            <person name="de Mattos Luiz.A.T."/>
            <person name="Zimmer P.D."/>
            <person name="Malone G."/>
            <person name="Dellagostin O."/>
            <person name="de Oliveira A.C."/>
            <person name="Bevan M."/>
            <person name="Bancroft I."/>
            <person name="Minx P."/>
            <person name="Cordum H."/>
            <person name="Wilson R."/>
            <person name="Cheng Z."/>
            <person name="Jin W."/>
            <person name="Jiang J."/>
            <person name="Leong S.A."/>
            <person name="Iwama H."/>
            <person name="Gojobori T."/>
            <person name="Itoh T."/>
            <person name="Niimura Y."/>
            <person name="Fujii Y."/>
            <person name="Habara T."/>
            <person name="Sakai H."/>
            <person name="Sato Y."/>
            <person name="Wilson G."/>
            <person name="Kumar K."/>
            <person name="McCouch S."/>
            <person name="Juretic N."/>
            <person name="Hoen D."/>
            <person name="Wright S."/>
            <person name="Bruskiewich R."/>
            <person name="Bureau T."/>
            <person name="Miyao A."/>
            <person name="Hirochika H."/>
            <person name="Nishikawa T."/>
            <person name="Kadowaki K."/>
            <person name="Sugiura M."/>
            <person name="Burr B."/>
            <person name="Sasaki T."/>
        </authorList>
    </citation>
    <scope>NUCLEOTIDE SEQUENCE [LARGE SCALE GENOMIC DNA]</scope>
    <source>
        <strain evidence="2">cv. Nipponbare</strain>
    </source>
</reference>
<dbReference type="Proteomes" id="UP000000763">
    <property type="component" value="Chromosome 5"/>
</dbReference>
<sequence length="70" mass="8255">MFPPKVFSIVGLYTLSIASGRHEKVMHYMLSRESFYGTHIKRVCKIRLPNGSWRRYDEHLSSGLTKIRDR</sequence>
<gene>
    <name evidence="1" type="primary">OJ1657_H11.8</name>
</gene>
<dbReference type="AlphaFoldDB" id="Q6L547"/>
<dbReference type="EMBL" id="AC105319">
    <property type="protein sequence ID" value="AAT38034.1"/>
    <property type="molecule type" value="Genomic_DNA"/>
</dbReference>